<dbReference type="SMART" id="SM00822">
    <property type="entry name" value="PKS_KR"/>
    <property type="match status" value="1"/>
</dbReference>
<sequence>MSSHVLVVGASSGIGAATVDVLLARGHQVTASVRDPADAAALERRHDGGRLRVVRFDVTDTEGMTEVVGDVAAAGPLHAVVANAGIATAAPLAHLPVDELRRVLEVNVVGQVALVQAALPALRRDGGRVVVVGSLAGRLAGPMLGAYAASKAALAAATQVLRAELAPRGVPVVLVEPGVTASPIWHRALAATADLRDRLGPEVARDYGALWDDLAAEGARNAESGAPPERVADVIVHEIEAARPRPRRLVGRDAHLAAALATLPGRVRDRLLAARH</sequence>
<comment type="similarity">
    <text evidence="1 3">Belongs to the short-chain dehydrogenases/reductases (SDR) family.</text>
</comment>
<dbReference type="InterPro" id="IPR002347">
    <property type="entry name" value="SDR_fam"/>
</dbReference>
<evidence type="ECO:0000256" key="3">
    <source>
        <dbReference type="RuleBase" id="RU000363"/>
    </source>
</evidence>
<dbReference type="Pfam" id="PF00106">
    <property type="entry name" value="adh_short"/>
    <property type="match status" value="1"/>
</dbReference>
<evidence type="ECO:0000259" key="4">
    <source>
        <dbReference type="SMART" id="SM00822"/>
    </source>
</evidence>
<comment type="caution">
    <text evidence="5">The sequence shown here is derived from an EMBL/GenBank/DDBJ whole genome shotgun (WGS) entry which is preliminary data.</text>
</comment>
<reference evidence="5 6" key="1">
    <citation type="submission" date="2021-11" db="EMBL/GenBank/DDBJ databases">
        <title>Draft genome sequence of Actinomycetospora sp. SF1 isolated from the rhizosphere soil.</title>
        <authorList>
            <person name="Duangmal K."/>
            <person name="Chantavorakit T."/>
        </authorList>
    </citation>
    <scope>NUCLEOTIDE SEQUENCE [LARGE SCALE GENOMIC DNA]</scope>
    <source>
        <strain evidence="5 6">TBRC 5722</strain>
    </source>
</reference>
<dbReference type="Proteomes" id="UP001199469">
    <property type="component" value="Unassembled WGS sequence"/>
</dbReference>
<dbReference type="PRINTS" id="PR00080">
    <property type="entry name" value="SDRFAMILY"/>
</dbReference>
<organism evidence="5 6">
    <name type="scientific">Actinomycetospora endophytica</name>
    <dbReference type="NCBI Taxonomy" id="2291215"/>
    <lineage>
        <taxon>Bacteria</taxon>
        <taxon>Bacillati</taxon>
        <taxon>Actinomycetota</taxon>
        <taxon>Actinomycetes</taxon>
        <taxon>Pseudonocardiales</taxon>
        <taxon>Pseudonocardiaceae</taxon>
        <taxon>Actinomycetospora</taxon>
    </lineage>
</organism>
<dbReference type="EMBL" id="JAJNDB010000002">
    <property type="protein sequence ID" value="MCD2194123.1"/>
    <property type="molecule type" value="Genomic_DNA"/>
</dbReference>
<dbReference type="PANTHER" id="PTHR44169:SF6">
    <property type="entry name" value="NADPH-DEPENDENT 1-ACYLDIHYDROXYACETONE PHOSPHATE REDUCTASE"/>
    <property type="match status" value="1"/>
</dbReference>
<evidence type="ECO:0000256" key="2">
    <source>
        <dbReference type="ARBA" id="ARBA00023002"/>
    </source>
</evidence>
<accession>A0ABS8P7B3</accession>
<name>A0ABS8P7B3_9PSEU</name>
<dbReference type="PANTHER" id="PTHR44169">
    <property type="entry name" value="NADPH-DEPENDENT 1-ACYLDIHYDROXYACETONE PHOSPHATE REDUCTASE"/>
    <property type="match status" value="1"/>
</dbReference>
<gene>
    <name evidence="5" type="ORF">LQ327_12130</name>
</gene>
<keyword evidence="6" id="KW-1185">Reference proteome</keyword>
<proteinExistence type="inferred from homology"/>
<evidence type="ECO:0000256" key="1">
    <source>
        <dbReference type="ARBA" id="ARBA00006484"/>
    </source>
</evidence>
<dbReference type="SUPFAM" id="SSF51735">
    <property type="entry name" value="NAD(P)-binding Rossmann-fold domains"/>
    <property type="match status" value="1"/>
</dbReference>
<dbReference type="Gene3D" id="3.40.50.720">
    <property type="entry name" value="NAD(P)-binding Rossmann-like Domain"/>
    <property type="match status" value="1"/>
</dbReference>
<dbReference type="InterPro" id="IPR057326">
    <property type="entry name" value="KR_dom"/>
</dbReference>
<dbReference type="RefSeq" id="WP_230733730.1">
    <property type="nucleotide sequence ID" value="NZ_JAJNDB010000002.1"/>
</dbReference>
<protein>
    <submittedName>
        <fullName evidence="5">SDR family NAD(P)-dependent oxidoreductase</fullName>
    </submittedName>
</protein>
<keyword evidence="2" id="KW-0560">Oxidoreductase</keyword>
<evidence type="ECO:0000313" key="6">
    <source>
        <dbReference type="Proteomes" id="UP001199469"/>
    </source>
</evidence>
<dbReference type="InterPro" id="IPR036291">
    <property type="entry name" value="NAD(P)-bd_dom_sf"/>
</dbReference>
<evidence type="ECO:0000313" key="5">
    <source>
        <dbReference type="EMBL" id="MCD2194123.1"/>
    </source>
</evidence>
<dbReference type="PRINTS" id="PR00081">
    <property type="entry name" value="GDHRDH"/>
</dbReference>
<feature type="domain" description="Ketoreductase" evidence="4">
    <location>
        <begin position="3"/>
        <end position="178"/>
    </location>
</feature>